<keyword evidence="2" id="KW-1185">Reference proteome</keyword>
<organism evidence="1 2">
    <name type="scientific">Sphaerisporangium dianthi</name>
    <dbReference type="NCBI Taxonomy" id="1436120"/>
    <lineage>
        <taxon>Bacteria</taxon>
        <taxon>Bacillati</taxon>
        <taxon>Actinomycetota</taxon>
        <taxon>Actinomycetes</taxon>
        <taxon>Streptosporangiales</taxon>
        <taxon>Streptosporangiaceae</taxon>
        <taxon>Sphaerisporangium</taxon>
    </lineage>
</organism>
<dbReference type="InterPro" id="IPR029069">
    <property type="entry name" value="HotDog_dom_sf"/>
</dbReference>
<dbReference type="EC" id="3.1.2.-" evidence="1"/>
<dbReference type="CDD" id="cd00586">
    <property type="entry name" value="4HBT"/>
    <property type="match status" value="1"/>
</dbReference>
<proteinExistence type="predicted"/>
<dbReference type="PANTHER" id="PTHR31793">
    <property type="entry name" value="4-HYDROXYBENZOYL-COA THIOESTERASE FAMILY MEMBER"/>
    <property type="match status" value="1"/>
</dbReference>
<dbReference type="Pfam" id="PF13279">
    <property type="entry name" value="4HBT_2"/>
    <property type="match status" value="1"/>
</dbReference>
<keyword evidence="1" id="KW-0378">Hydrolase</keyword>
<dbReference type="GO" id="GO:0016787">
    <property type="term" value="F:hydrolase activity"/>
    <property type="evidence" value="ECO:0007669"/>
    <property type="project" value="UniProtKB-KW"/>
</dbReference>
<dbReference type="SUPFAM" id="SSF54637">
    <property type="entry name" value="Thioesterase/thiol ester dehydrase-isomerase"/>
    <property type="match status" value="1"/>
</dbReference>
<sequence>MKNQAIHDLINEATLRPWLQPMPVTPVSHVSPERSASGKSTTGRHVFHRPVRFADIDAHGHVNNVRFLDYLEDARIALFFDFLRKTRNDAHPETSMVSVAVARHQVDYRRPLLFRHGVVQVESWVTKIGQVRFELAAEIRNEEEVFAEARSLIVAYDPETAGLRRFTAEEHAFLRRYVA</sequence>
<comment type="caution">
    <text evidence="1">The sequence shown here is derived from an EMBL/GenBank/DDBJ whole genome shotgun (WGS) entry which is preliminary data.</text>
</comment>
<name>A0ABV9CRM1_9ACTN</name>
<dbReference type="EMBL" id="JBHSFP010000027">
    <property type="protein sequence ID" value="MFC4534998.1"/>
    <property type="molecule type" value="Genomic_DNA"/>
</dbReference>
<dbReference type="PANTHER" id="PTHR31793:SF24">
    <property type="entry name" value="LONG-CHAIN ACYL-COA THIOESTERASE FADM"/>
    <property type="match status" value="1"/>
</dbReference>
<evidence type="ECO:0000313" key="2">
    <source>
        <dbReference type="Proteomes" id="UP001596004"/>
    </source>
</evidence>
<dbReference type="InterPro" id="IPR050563">
    <property type="entry name" value="4-hydroxybenzoyl-CoA_TE"/>
</dbReference>
<dbReference type="Gene3D" id="3.10.129.10">
    <property type="entry name" value="Hotdog Thioesterase"/>
    <property type="match status" value="1"/>
</dbReference>
<dbReference type="Proteomes" id="UP001596004">
    <property type="component" value="Unassembled WGS sequence"/>
</dbReference>
<reference evidence="2" key="1">
    <citation type="journal article" date="2019" name="Int. J. Syst. Evol. Microbiol.">
        <title>The Global Catalogue of Microorganisms (GCM) 10K type strain sequencing project: providing services to taxonomists for standard genome sequencing and annotation.</title>
        <authorList>
            <consortium name="The Broad Institute Genomics Platform"/>
            <consortium name="The Broad Institute Genome Sequencing Center for Infectious Disease"/>
            <person name="Wu L."/>
            <person name="Ma J."/>
        </authorList>
    </citation>
    <scope>NUCLEOTIDE SEQUENCE [LARGE SCALE GENOMIC DNA]</scope>
    <source>
        <strain evidence="2">CGMCC 4.7132</strain>
    </source>
</reference>
<gene>
    <name evidence="1" type="ORF">ACFO60_29920</name>
</gene>
<dbReference type="RefSeq" id="WP_380846746.1">
    <property type="nucleotide sequence ID" value="NZ_JBHSFP010000027.1"/>
</dbReference>
<protein>
    <submittedName>
        <fullName evidence="1">Acyl-CoA thioesterase</fullName>
        <ecNumber evidence="1">3.1.2.-</ecNumber>
    </submittedName>
</protein>
<evidence type="ECO:0000313" key="1">
    <source>
        <dbReference type="EMBL" id="MFC4534998.1"/>
    </source>
</evidence>
<accession>A0ABV9CRM1</accession>